<name>A0A2H0RM01_9BACT</name>
<organism evidence="7 8">
    <name type="scientific">Candidatus Uhrbacteria bacterium CG10_big_fil_rev_8_21_14_0_10_50_16</name>
    <dbReference type="NCBI Taxonomy" id="1975039"/>
    <lineage>
        <taxon>Bacteria</taxon>
        <taxon>Candidatus Uhriibacteriota</taxon>
    </lineage>
</organism>
<proteinExistence type="predicted"/>
<keyword evidence="4 5" id="KW-0472">Membrane</keyword>
<dbReference type="PANTHER" id="PTHR37422:SF13">
    <property type="entry name" value="LIPOPOLYSACCHARIDE BIOSYNTHESIS PROTEIN PA4999-RELATED"/>
    <property type="match status" value="1"/>
</dbReference>
<reference evidence="7 8" key="1">
    <citation type="submission" date="2017-09" db="EMBL/GenBank/DDBJ databases">
        <title>Depth-based differentiation of microbial function through sediment-hosted aquifers and enrichment of novel symbionts in the deep terrestrial subsurface.</title>
        <authorList>
            <person name="Probst A.J."/>
            <person name="Ladd B."/>
            <person name="Jarett J.K."/>
            <person name="Geller-Mcgrath D.E."/>
            <person name="Sieber C.M."/>
            <person name="Emerson J.B."/>
            <person name="Anantharaman K."/>
            <person name="Thomas B.C."/>
            <person name="Malmstrom R."/>
            <person name="Stieglmeier M."/>
            <person name="Klingl A."/>
            <person name="Woyke T."/>
            <person name="Ryan C.M."/>
            <person name="Banfield J.F."/>
        </authorList>
    </citation>
    <scope>NUCLEOTIDE SEQUENCE [LARGE SCALE GENOMIC DNA]</scope>
    <source>
        <strain evidence="7">CG10_big_fil_rev_8_21_14_0_10_50_16</strain>
    </source>
</reference>
<feature type="transmembrane region" description="Helical" evidence="5">
    <location>
        <begin position="398"/>
        <end position="416"/>
    </location>
</feature>
<evidence type="ECO:0000256" key="3">
    <source>
        <dbReference type="ARBA" id="ARBA00022989"/>
    </source>
</evidence>
<feature type="transmembrane region" description="Helical" evidence="5">
    <location>
        <begin position="374"/>
        <end position="392"/>
    </location>
</feature>
<feature type="transmembrane region" description="Helical" evidence="5">
    <location>
        <begin position="257"/>
        <end position="277"/>
    </location>
</feature>
<keyword evidence="2 5" id="KW-0812">Transmembrane</keyword>
<feature type="transmembrane region" description="Helical" evidence="5">
    <location>
        <begin position="348"/>
        <end position="367"/>
    </location>
</feature>
<dbReference type="Pfam" id="PF04932">
    <property type="entry name" value="Wzy_C"/>
    <property type="match status" value="1"/>
</dbReference>
<comment type="subcellular location">
    <subcellularLocation>
        <location evidence="1">Membrane</location>
        <topology evidence="1">Multi-pass membrane protein</topology>
    </subcellularLocation>
</comment>
<protein>
    <recommendedName>
        <fullName evidence="6">O-antigen ligase-related domain-containing protein</fullName>
    </recommendedName>
</protein>
<dbReference type="InterPro" id="IPR051533">
    <property type="entry name" value="WaaL-like"/>
</dbReference>
<gene>
    <name evidence="7" type="ORF">COV06_03350</name>
</gene>
<evidence type="ECO:0000313" key="7">
    <source>
        <dbReference type="EMBL" id="PIR47467.1"/>
    </source>
</evidence>
<dbReference type="Proteomes" id="UP000230084">
    <property type="component" value="Unassembled WGS sequence"/>
</dbReference>
<feature type="transmembrane region" description="Helical" evidence="5">
    <location>
        <begin position="184"/>
        <end position="201"/>
    </location>
</feature>
<feature type="transmembrane region" description="Helical" evidence="5">
    <location>
        <begin position="111"/>
        <end position="128"/>
    </location>
</feature>
<evidence type="ECO:0000256" key="2">
    <source>
        <dbReference type="ARBA" id="ARBA00022692"/>
    </source>
</evidence>
<dbReference type="GO" id="GO:0016020">
    <property type="term" value="C:membrane"/>
    <property type="evidence" value="ECO:0007669"/>
    <property type="project" value="UniProtKB-SubCell"/>
</dbReference>
<dbReference type="InterPro" id="IPR007016">
    <property type="entry name" value="O-antigen_ligase-rel_domated"/>
</dbReference>
<sequence length="429" mass="47550">MTALLSIVLLSIYAYLCTRTVRKGVLVFVASLPLYLIKFTIGPFPTNFLELMFLVLVVVWALGFMQERRRDSLKNLSSGHRLISIGILLVLIGGILGLLQTSDPLSAINVMKSYLIEPMLLGAIMWSISRSSENFRMRHFLIALSIPVIILSVVAIFQALTGITIPEAWALERRVTGLYPYPNALGHFIAPIITMLAVFFMDDKSRLTTAQRRVLGSAFFLGLMAVYLAQTEAALFAIVASLVLVSFLYKKGASITLPIVIFLSLTILVIPSLRATVFQKITLQDWSGQTRTAQWNETAHFLLASPQNFLLGAGPNNFPVAIAPFHTHTHLEIFQYPHNVFLNTWVEFGVLGLAGFCLIGFGIWRVTTKKANRYYVVAFGAGLTEMMIHGMVDVPFLKNDLALLGAVFIILLLIAAEKERAFSPKKLLG</sequence>
<evidence type="ECO:0000256" key="4">
    <source>
        <dbReference type="ARBA" id="ARBA00023136"/>
    </source>
</evidence>
<comment type="caution">
    <text evidence="7">The sequence shown here is derived from an EMBL/GenBank/DDBJ whole genome shotgun (WGS) entry which is preliminary data.</text>
</comment>
<keyword evidence="3 5" id="KW-1133">Transmembrane helix</keyword>
<evidence type="ECO:0000256" key="1">
    <source>
        <dbReference type="ARBA" id="ARBA00004141"/>
    </source>
</evidence>
<accession>A0A2H0RM01</accession>
<evidence type="ECO:0000256" key="5">
    <source>
        <dbReference type="SAM" id="Phobius"/>
    </source>
</evidence>
<feature type="transmembrane region" description="Helical" evidence="5">
    <location>
        <begin position="82"/>
        <end position="99"/>
    </location>
</feature>
<dbReference type="AlphaFoldDB" id="A0A2H0RM01"/>
<feature type="transmembrane region" description="Helical" evidence="5">
    <location>
        <begin position="140"/>
        <end position="164"/>
    </location>
</feature>
<evidence type="ECO:0000259" key="6">
    <source>
        <dbReference type="Pfam" id="PF04932"/>
    </source>
</evidence>
<dbReference type="EMBL" id="PCYM01000006">
    <property type="protein sequence ID" value="PIR47467.1"/>
    <property type="molecule type" value="Genomic_DNA"/>
</dbReference>
<feature type="domain" description="O-antigen ligase-related" evidence="6">
    <location>
        <begin position="218"/>
        <end position="357"/>
    </location>
</feature>
<dbReference type="PANTHER" id="PTHR37422">
    <property type="entry name" value="TEICHURONIC ACID BIOSYNTHESIS PROTEIN TUAE"/>
    <property type="match status" value="1"/>
</dbReference>
<feature type="transmembrane region" description="Helical" evidence="5">
    <location>
        <begin position="44"/>
        <end position="62"/>
    </location>
</feature>
<evidence type="ECO:0000313" key="8">
    <source>
        <dbReference type="Proteomes" id="UP000230084"/>
    </source>
</evidence>